<evidence type="ECO:0000313" key="2">
    <source>
        <dbReference type="EMBL" id="WWF02275.1"/>
    </source>
</evidence>
<protein>
    <recommendedName>
        <fullName evidence="4">Lipoprotein</fullName>
    </recommendedName>
</protein>
<dbReference type="PROSITE" id="PS51257">
    <property type="entry name" value="PROKAR_LIPOPROTEIN"/>
    <property type="match status" value="1"/>
</dbReference>
<organism evidence="2 3">
    <name type="scientific">Methylococcus capsulatus</name>
    <dbReference type="NCBI Taxonomy" id="414"/>
    <lineage>
        <taxon>Bacteria</taxon>
        <taxon>Pseudomonadati</taxon>
        <taxon>Pseudomonadota</taxon>
        <taxon>Gammaproteobacteria</taxon>
        <taxon>Methylococcales</taxon>
        <taxon>Methylococcaceae</taxon>
        <taxon>Methylococcus</taxon>
    </lineage>
</organism>
<proteinExistence type="predicted"/>
<gene>
    <name evidence="2" type="ORF">N4J17_01250</name>
</gene>
<dbReference type="Proteomes" id="UP001359308">
    <property type="component" value="Chromosome"/>
</dbReference>
<dbReference type="RefSeq" id="WP_255527272.1">
    <property type="nucleotide sequence ID" value="NZ_CP104311.1"/>
</dbReference>
<evidence type="ECO:0008006" key="4">
    <source>
        <dbReference type="Google" id="ProtNLM"/>
    </source>
</evidence>
<evidence type="ECO:0000256" key="1">
    <source>
        <dbReference type="SAM" id="SignalP"/>
    </source>
</evidence>
<name>A0ABZ2F787_METCP</name>
<feature type="chain" id="PRO_5047392857" description="Lipoprotein" evidence="1">
    <location>
        <begin position="20"/>
        <end position="40"/>
    </location>
</feature>
<evidence type="ECO:0000313" key="3">
    <source>
        <dbReference type="Proteomes" id="UP001359308"/>
    </source>
</evidence>
<reference evidence="2 3" key="1">
    <citation type="submission" date="2022-09" db="EMBL/GenBank/DDBJ databases">
        <authorList>
            <person name="Giprobiosintez L."/>
        </authorList>
    </citation>
    <scope>NUCLEOTIDE SEQUENCE [LARGE SCALE GENOMIC DNA]</scope>
    <source>
        <strain evidence="3">VKPM-B-12549 (GBS-15)</strain>
    </source>
</reference>
<sequence>MKKVLCALGVVMMSLVVVGCGNSPDGDKQKISSTIASPTL</sequence>
<accession>A0ABZ2F787</accession>
<keyword evidence="1" id="KW-0732">Signal</keyword>
<feature type="signal peptide" evidence="1">
    <location>
        <begin position="1"/>
        <end position="19"/>
    </location>
</feature>
<keyword evidence="3" id="KW-1185">Reference proteome</keyword>
<dbReference type="EMBL" id="CP104311">
    <property type="protein sequence ID" value="WWF02275.1"/>
    <property type="molecule type" value="Genomic_DNA"/>
</dbReference>